<dbReference type="AlphaFoldDB" id="A0A4R1B0Y1"/>
<feature type="transmembrane region" description="Helical" evidence="10">
    <location>
        <begin position="20"/>
        <end position="41"/>
    </location>
</feature>
<evidence type="ECO:0000256" key="9">
    <source>
        <dbReference type="ARBA" id="ARBA00023136"/>
    </source>
</evidence>
<dbReference type="GO" id="GO:0031992">
    <property type="term" value="F:energy transducer activity"/>
    <property type="evidence" value="ECO:0007669"/>
    <property type="project" value="InterPro"/>
</dbReference>
<feature type="compositionally biased region" description="Pro residues" evidence="11">
    <location>
        <begin position="66"/>
        <end position="88"/>
    </location>
</feature>
<dbReference type="SUPFAM" id="SSF74653">
    <property type="entry name" value="TolA/TonB C-terminal domain"/>
    <property type="match status" value="1"/>
</dbReference>
<dbReference type="GO" id="GO:0015031">
    <property type="term" value="P:protein transport"/>
    <property type="evidence" value="ECO:0007669"/>
    <property type="project" value="UniProtKB-UniRule"/>
</dbReference>
<organism evidence="13 14">
    <name type="scientific">Parasulfuritortus cantonensis</name>
    <dbReference type="NCBI Taxonomy" id="2528202"/>
    <lineage>
        <taxon>Bacteria</taxon>
        <taxon>Pseudomonadati</taxon>
        <taxon>Pseudomonadota</taxon>
        <taxon>Betaproteobacteria</taxon>
        <taxon>Nitrosomonadales</taxon>
        <taxon>Thiobacillaceae</taxon>
        <taxon>Parasulfuritortus</taxon>
    </lineage>
</organism>
<keyword evidence="9 10" id="KW-0472">Membrane</keyword>
<dbReference type="GO" id="GO:0015891">
    <property type="term" value="P:siderophore transport"/>
    <property type="evidence" value="ECO:0007669"/>
    <property type="project" value="InterPro"/>
</dbReference>
<comment type="function">
    <text evidence="10">Interacts with outer membrane receptor proteins that carry out high-affinity binding and energy dependent uptake into the periplasmic space of specific substrates. It could act to transduce energy from the cytoplasmic membrane to specific energy-requiring processes in the outer membrane, resulting in the release into the periplasm of ligands bound by these outer membrane proteins.</text>
</comment>
<evidence type="ECO:0000256" key="6">
    <source>
        <dbReference type="ARBA" id="ARBA00022692"/>
    </source>
</evidence>
<dbReference type="InterPro" id="IPR006260">
    <property type="entry name" value="TonB/TolA_C"/>
</dbReference>
<evidence type="ECO:0000313" key="14">
    <source>
        <dbReference type="Proteomes" id="UP000295443"/>
    </source>
</evidence>
<evidence type="ECO:0000256" key="11">
    <source>
        <dbReference type="SAM" id="MobiDB-lite"/>
    </source>
</evidence>
<keyword evidence="6 10" id="KW-0812">Transmembrane</keyword>
<dbReference type="InterPro" id="IPR003538">
    <property type="entry name" value="TonB"/>
</dbReference>
<evidence type="ECO:0000256" key="10">
    <source>
        <dbReference type="RuleBase" id="RU362123"/>
    </source>
</evidence>
<dbReference type="NCBIfam" id="TIGR01352">
    <property type="entry name" value="tonB_Cterm"/>
    <property type="match status" value="1"/>
</dbReference>
<dbReference type="InterPro" id="IPR037682">
    <property type="entry name" value="TonB_C"/>
</dbReference>
<comment type="caution">
    <text evidence="13">The sequence shown here is derived from an EMBL/GenBank/DDBJ whole genome shotgun (WGS) entry which is preliminary data.</text>
</comment>
<dbReference type="PANTHER" id="PTHR33446:SF2">
    <property type="entry name" value="PROTEIN TONB"/>
    <property type="match status" value="1"/>
</dbReference>
<proteinExistence type="inferred from homology"/>
<feature type="domain" description="TonB C-terminal" evidence="12">
    <location>
        <begin position="149"/>
        <end position="240"/>
    </location>
</feature>
<evidence type="ECO:0000313" key="13">
    <source>
        <dbReference type="EMBL" id="TCJ11652.1"/>
    </source>
</evidence>
<keyword evidence="7 10" id="KW-0653">Protein transport</keyword>
<dbReference type="Gene3D" id="3.30.1150.10">
    <property type="match status" value="1"/>
</dbReference>
<dbReference type="OrthoDB" id="9792439at2"/>
<keyword evidence="4 10" id="KW-1003">Cell membrane</keyword>
<dbReference type="GO" id="GO:0030288">
    <property type="term" value="C:outer membrane-bounded periplasmic space"/>
    <property type="evidence" value="ECO:0007669"/>
    <property type="project" value="InterPro"/>
</dbReference>
<dbReference type="Pfam" id="PF03544">
    <property type="entry name" value="TonB_C"/>
    <property type="match status" value="1"/>
</dbReference>
<keyword evidence="8 10" id="KW-1133">Transmembrane helix</keyword>
<dbReference type="PROSITE" id="PS52015">
    <property type="entry name" value="TONB_CTD"/>
    <property type="match status" value="1"/>
</dbReference>
<evidence type="ECO:0000256" key="4">
    <source>
        <dbReference type="ARBA" id="ARBA00022475"/>
    </source>
</evidence>
<dbReference type="PANTHER" id="PTHR33446">
    <property type="entry name" value="PROTEIN TONB-RELATED"/>
    <property type="match status" value="1"/>
</dbReference>
<keyword evidence="14" id="KW-1185">Reference proteome</keyword>
<protein>
    <recommendedName>
        <fullName evidence="10">Protein TonB</fullName>
    </recommendedName>
</protein>
<keyword evidence="5 10" id="KW-0997">Cell inner membrane</keyword>
<dbReference type="GO" id="GO:0098797">
    <property type="term" value="C:plasma membrane protein complex"/>
    <property type="evidence" value="ECO:0007669"/>
    <property type="project" value="TreeGrafter"/>
</dbReference>
<evidence type="ECO:0000256" key="3">
    <source>
        <dbReference type="ARBA" id="ARBA00022448"/>
    </source>
</evidence>
<feature type="region of interest" description="Disordered" evidence="11">
    <location>
        <begin position="62"/>
        <end position="103"/>
    </location>
</feature>
<evidence type="ECO:0000259" key="12">
    <source>
        <dbReference type="PROSITE" id="PS52015"/>
    </source>
</evidence>
<evidence type="ECO:0000256" key="2">
    <source>
        <dbReference type="ARBA" id="ARBA00006555"/>
    </source>
</evidence>
<sequence length="240" mass="24773">MPEAGHPDGRAGAGLSYGLLAWVLAGHAAAVWVAQASLATGPDRQPPRILRVAWVEPAAPAAVVPPSVPRPRPRPQTRPEPAPAPRPEPVLARSAPPEPAPAIPAVAPVPTPVAPPAPPAPVAVAEPAAVAPAPPRAPAPVPPAPVLQPPSYHADYLANPAPAYPALSRRLHEEGSVRLRVLVGPDGLAREIRLDAGSGFARLDDAARAAVAGWRFLPARLGDRPVAGWVVVPISFSLRR</sequence>
<reference evidence="13 14" key="1">
    <citation type="submission" date="2019-03" db="EMBL/GenBank/DDBJ databases">
        <title>Genome sequence of Thiobacillaceae bacterium LSR1, a sulfur-oxidizing bacterium isolated from freshwater sediment.</title>
        <authorList>
            <person name="Li S."/>
        </authorList>
    </citation>
    <scope>NUCLEOTIDE SEQUENCE [LARGE SCALE GENOMIC DNA]</scope>
    <source>
        <strain evidence="13 14">LSR1</strain>
    </source>
</reference>
<dbReference type="RefSeq" id="WP_131448876.1">
    <property type="nucleotide sequence ID" value="NZ_SJZB01000051.1"/>
</dbReference>
<accession>A0A4R1B0Y1</accession>
<dbReference type="GO" id="GO:0055085">
    <property type="term" value="P:transmembrane transport"/>
    <property type="evidence" value="ECO:0007669"/>
    <property type="project" value="InterPro"/>
</dbReference>
<keyword evidence="10" id="KW-0735">Signal-anchor</keyword>
<comment type="similarity">
    <text evidence="2 10">Belongs to the TonB family.</text>
</comment>
<dbReference type="PRINTS" id="PR01374">
    <property type="entry name" value="TONBPROTEIN"/>
</dbReference>
<comment type="subcellular location">
    <subcellularLocation>
        <location evidence="1 10">Cell inner membrane</location>
        <topology evidence="1 10">Single-pass membrane protein</topology>
        <orientation evidence="1 10">Periplasmic side</orientation>
    </subcellularLocation>
</comment>
<dbReference type="EMBL" id="SJZB01000051">
    <property type="protein sequence ID" value="TCJ11652.1"/>
    <property type="molecule type" value="Genomic_DNA"/>
</dbReference>
<evidence type="ECO:0000256" key="1">
    <source>
        <dbReference type="ARBA" id="ARBA00004383"/>
    </source>
</evidence>
<dbReference type="Proteomes" id="UP000295443">
    <property type="component" value="Unassembled WGS sequence"/>
</dbReference>
<evidence type="ECO:0000256" key="7">
    <source>
        <dbReference type="ARBA" id="ARBA00022927"/>
    </source>
</evidence>
<dbReference type="InterPro" id="IPR051045">
    <property type="entry name" value="TonB-dependent_transducer"/>
</dbReference>
<gene>
    <name evidence="13" type="ORF">EZJ19_14650</name>
</gene>
<name>A0A4R1B0Y1_9PROT</name>
<keyword evidence="3 10" id="KW-0813">Transport</keyword>
<evidence type="ECO:0000256" key="5">
    <source>
        <dbReference type="ARBA" id="ARBA00022519"/>
    </source>
</evidence>
<evidence type="ECO:0000256" key="8">
    <source>
        <dbReference type="ARBA" id="ARBA00022989"/>
    </source>
</evidence>